<evidence type="ECO:0000313" key="6">
    <source>
        <dbReference type="EMBL" id="CAL5229970.1"/>
    </source>
</evidence>
<gene>
    <name evidence="6" type="primary">g13401</name>
    <name evidence="6" type="ORF">VP750_LOCUS11876</name>
</gene>
<evidence type="ECO:0000256" key="1">
    <source>
        <dbReference type="ARBA" id="ARBA00004141"/>
    </source>
</evidence>
<dbReference type="PANTHER" id="PTHR46181">
    <property type="entry name" value="MITOCHONDRIAL GLYCINE TRANSPORTER"/>
    <property type="match status" value="1"/>
</dbReference>
<organism evidence="6 7">
    <name type="scientific">Coccomyxa viridis</name>
    <dbReference type="NCBI Taxonomy" id="1274662"/>
    <lineage>
        <taxon>Eukaryota</taxon>
        <taxon>Viridiplantae</taxon>
        <taxon>Chlorophyta</taxon>
        <taxon>core chlorophytes</taxon>
        <taxon>Trebouxiophyceae</taxon>
        <taxon>Trebouxiophyceae incertae sedis</taxon>
        <taxon>Coccomyxaceae</taxon>
        <taxon>Coccomyxa</taxon>
    </lineage>
</organism>
<evidence type="ECO:0000256" key="2">
    <source>
        <dbReference type="ARBA" id="ARBA00022692"/>
    </source>
</evidence>
<dbReference type="SUPFAM" id="SSF103506">
    <property type="entry name" value="Mitochondrial carrier"/>
    <property type="match status" value="1"/>
</dbReference>
<sequence>MTRQGGKQSEGLPNNAAQGYLSAALSGSLSGGAISVCVQPLDVIRTRMQADATRNALSGAVGTLRKVVSEEGVRALWNGTGPTIVRLSVGLGLQMCVLESLKEAFQWRHVGSAEETKGHSPRKLTKFEAFFCGGLARTVAAAATCPFTLVKTRMEYTGGGQAGQGMVSMITSIARQEGAVGLFRGLGPTVITNAPYSAFYYLFYTSLKERLQQHGAPQAAINFTSGTIAAIAATLLTQPTDMLRTHMQLSLAGKGTSLGLRETWNAVVGGKMGHRVLLVGVAPRALKRTLQTALVWTVYEELQPRLKQALTRAK</sequence>
<name>A0ABP1GCN5_9CHLO</name>
<feature type="repeat" description="Solcar" evidence="4">
    <location>
        <begin position="217"/>
        <end position="305"/>
    </location>
</feature>
<dbReference type="Pfam" id="PF00153">
    <property type="entry name" value="Mito_carr"/>
    <property type="match status" value="3"/>
</dbReference>
<comment type="caution">
    <text evidence="6">The sequence shown here is derived from an EMBL/GenBank/DDBJ whole genome shotgun (WGS) entry which is preliminary data.</text>
</comment>
<dbReference type="EMBL" id="CAXHTA020000021">
    <property type="protein sequence ID" value="CAL5229970.1"/>
    <property type="molecule type" value="Genomic_DNA"/>
</dbReference>
<evidence type="ECO:0000256" key="4">
    <source>
        <dbReference type="PROSITE-ProRule" id="PRU00282"/>
    </source>
</evidence>
<keyword evidence="3 4" id="KW-0472">Membrane</keyword>
<dbReference type="PROSITE" id="PS50920">
    <property type="entry name" value="SOLCAR"/>
    <property type="match status" value="3"/>
</dbReference>
<comment type="similarity">
    <text evidence="5">Belongs to the mitochondrial carrier (TC 2.A.29) family.</text>
</comment>
<evidence type="ECO:0000256" key="3">
    <source>
        <dbReference type="ARBA" id="ARBA00023136"/>
    </source>
</evidence>
<evidence type="ECO:0000313" key="7">
    <source>
        <dbReference type="Proteomes" id="UP001497392"/>
    </source>
</evidence>
<evidence type="ECO:0000256" key="5">
    <source>
        <dbReference type="RuleBase" id="RU000488"/>
    </source>
</evidence>
<accession>A0ABP1GCN5</accession>
<reference evidence="6 7" key="1">
    <citation type="submission" date="2024-06" db="EMBL/GenBank/DDBJ databases">
        <authorList>
            <person name="Kraege A."/>
            <person name="Thomma B."/>
        </authorList>
    </citation>
    <scope>NUCLEOTIDE SEQUENCE [LARGE SCALE GENOMIC DNA]</scope>
</reference>
<dbReference type="PANTHER" id="PTHR46181:SF3">
    <property type="entry name" value="MITOCHONDRIAL GLYCINE TRANSPORTER"/>
    <property type="match status" value="1"/>
</dbReference>
<feature type="repeat" description="Solcar" evidence="4">
    <location>
        <begin position="18"/>
        <end position="104"/>
    </location>
</feature>
<keyword evidence="7" id="KW-1185">Reference proteome</keyword>
<dbReference type="Gene3D" id="1.50.40.10">
    <property type="entry name" value="Mitochondrial carrier domain"/>
    <property type="match status" value="2"/>
</dbReference>
<protein>
    <submittedName>
        <fullName evidence="6">G13401 protein</fullName>
    </submittedName>
</protein>
<proteinExistence type="inferred from homology"/>
<dbReference type="Proteomes" id="UP001497392">
    <property type="component" value="Unassembled WGS sequence"/>
</dbReference>
<keyword evidence="2 4" id="KW-0812">Transmembrane</keyword>
<dbReference type="InterPro" id="IPR023395">
    <property type="entry name" value="MCP_dom_sf"/>
</dbReference>
<comment type="subcellular location">
    <subcellularLocation>
        <location evidence="1">Membrane</location>
        <topology evidence="1">Multi-pass membrane protein</topology>
    </subcellularLocation>
</comment>
<keyword evidence="5" id="KW-0813">Transport</keyword>
<feature type="repeat" description="Solcar" evidence="4">
    <location>
        <begin position="124"/>
        <end position="210"/>
    </location>
</feature>
<dbReference type="InterPro" id="IPR018108">
    <property type="entry name" value="MCP_transmembrane"/>
</dbReference>